<dbReference type="InterPro" id="IPR041492">
    <property type="entry name" value="HAD_2"/>
</dbReference>
<dbReference type="GO" id="GO:0005829">
    <property type="term" value="C:cytosol"/>
    <property type="evidence" value="ECO:0007669"/>
    <property type="project" value="TreeGrafter"/>
</dbReference>
<dbReference type="EMBL" id="JAPTGG010000002">
    <property type="protein sequence ID" value="MCZ0864379.1"/>
    <property type="molecule type" value="Genomic_DNA"/>
</dbReference>
<dbReference type="Pfam" id="PF13419">
    <property type="entry name" value="HAD_2"/>
    <property type="match status" value="1"/>
</dbReference>
<dbReference type="InterPro" id="IPR036412">
    <property type="entry name" value="HAD-like_sf"/>
</dbReference>
<dbReference type="SUPFAM" id="SSF56784">
    <property type="entry name" value="HAD-like"/>
    <property type="match status" value="1"/>
</dbReference>
<dbReference type="InterPro" id="IPR006439">
    <property type="entry name" value="HAD-SF_hydro_IA"/>
</dbReference>
<reference evidence="1 2" key="1">
    <citation type="submission" date="2022-12" db="EMBL/GenBank/DDBJ databases">
        <title>Dasania phycosphaerae sp. nov., isolated from particulate material of the south coast of Korea.</title>
        <authorList>
            <person name="Jiang Y."/>
        </authorList>
    </citation>
    <scope>NUCLEOTIDE SEQUENCE [LARGE SCALE GENOMIC DNA]</scope>
    <source>
        <strain evidence="1 2">GY-19</strain>
    </source>
</reference>
<dbReference type="GO" id="GO:0006281">
    <property type="term" value="P:DNA repair"/>
    <property type="evidence" value="ECO:0007669"/>
    <property type="project" value="TreeGrafter"/>
</dbReference>
<dbReference type="InterPro" id="IPR023198">
    <property type="entry name" value="PGP-like_dom2"/>
</dbReference>
<organism evidence="1 2">
    <name type="scientific">Dasania phycosphaerae</name>
    <dbReference type="NCBI Taxonomy" id="2950436"/>
    <lineage>
        <taxon>Bacteria</taxon>
        <taxon>Pseudomonadati</taxon>
        <taxon>Pseudomonadota</taxon>
        <taxon>Gammaproteobacteria</taxon>
        <taxon>Cellvibrionales</taxon>
        <taxon>Spongiibacteraceae</taxon>
        <taxon>Dasania</taxon>
    </lineage>
</organism>
<dbReference type="InterPro" id="IPR023214">
    <property type="entry name" value="HAD_sf"/>
</dbReference>
<comment type="caution">
    <text evidence="1">The sequence shown here is derived from an EMBL/GenBank/DDBJ whole genome shotgun (WGS) entry which is preliminary data.</text>
</comment>
<dbReference type="SFLD" id="SFLDG01129">
    <property type="entry name" value="C1.5:_HAD__Beta-PGM__Phosphata"/>
    <property type="match status" value="1"/>
</dbReference>
<dbReference type="RefSeq" id="WP_258330529.1">
    <property type="nucleotide sequence ID" value="NZ_JAPTGG010000002.1"/>
</dbReference>
<dbReference type="NCBIfam" id="TIGR01549">
    <property type="entry name" value="HAD-SF-IA-v1"/>
    <property type="match status" value="1"/>
</dbReference>
<dbReference type="NCBIfam" id="TIGR01509">
    <property type="entry name" value="HAD-SF-IA-v3"/>
    <property type="match status" value="1"/>
</dbReference>
<keyword evidence="2" id="KW-1185">Reference proteome</keyword>
<evidence type="ECO:0000313" key="1">
    <source>
        <dbReference type="EMBL" id="MCZ0864379.1"/>
    </source>
</evidence>
<dbReference type="InterPro" id="IPR050155">
    <property type="entry name" value="HAD-like_hydrolase_sf"/>
</dbReference>
<evidence type="ECO:0000313" key="2">
    <source>
        <dbReference type="Proteomes" id="UP001069090"/>
    </source>
</evidence>
<name>A0A9J6RIT7_9GAMM</name>
<dbReference type="PANTHER" id="PTHR43434">
    <property type="entry name" value="PHOSPHOGLYCOLATE PHOSPHATASE"/>
    <property type="match status" value="1"/>
</dbReference>
<proteinExistence type="predicted"/>
<accession>A0A9J6RIT7</accession>
<dbReference type="Proteomes" id="UP001069090">
    <property type="component" value="Unassembled WGS sequence"/>
</dbReference>
<dbReference type="AlphaFoldDB" id="A0A9J6RIT7"/>
<dbReference type="PANTHER" id="PTHR43434:SF24">
    <property type="entry name" value="HYDROLASE-RELATED"/>
    <property type="match status" value="1"/>
</dbReference>
<gene>
    <name evidence="1" type="ORF">O0V09_04165</name>
</gene>
<sequence>MLLVFDWDGTLMDSMAKITGCVQLAAQDLKLPALESGTIKTVIGLSLPLAIKTLYPMLSVADQELFRQRYISHFNEADYQPCSLYPGVTTVLAELRRRDHSLAVATSKSRRGLMQVLANLGWEDYFDATRCADETCSKPDPLMLNELLAEFSLPPERALMVGDTEYDLKMAANASVASIGVSYGAHPKSRLQAHKPLACIDEFAQLLDWV</sequence>
<dbReference type="Gene3D" id="3.40.50.1000">
    <property type="entry name" value="HAD superfamily/HAD-like"/>
    <property type="match status" value="1"/>
</dbReference>
<dbReference type="Gene3D" id="1.10.150.240">
    <property type="entry name" value="Putative phosphatase, domain 2"/>
    <property type="match status" value="1"/>
</dbReference>
<dbReference type="SFLD" id="SFLDG01135">
    <property type="entry name" value="C1.5.6:_HAD__Beta-PGM__Phospha"/>
    <property type="match status" value="1"/>
</dbReference>
<keyword evidence="1" id="KW-0378">Hydrolase</keyword>
<dbReference type="SFLD" id="SFLDS00003">
    <property type="entry name" value="Haloacid_Dehalogenase"/>
    <property type="match status" value="1"/>
</dbReference>
<protein>
    <submittedName>
        <fullName evidence="1">HAD-IA family hydrolase</fullName>
    </submittedName>
</protein>
<dbReference type="GO" id="GO:0008967">
    <property type="term" value="F:phosphoglycolate phosphatase activity"/>
    <property type="evidence" value="ECO:0007669"/>
    <property type="project" value="TreeGrafter"/>
</dbReference>